<dbReference type="InterPro" id="IPR052021">
    <property type="entry name" value="Type-I_RS_S_subunit"/>
</dbReference>
<evidence type="ECO:0000256" key="3">
    <source>
        <dbReference type="ARBA" id="ARBA00023125"/>
    </source>
</evidence>
<reference evidence="5 6" key="1">
    <citation type="submission" date="2007-03" db="EMBL/GenBank/DDBJ databases">
        <authorList>
            <person name="Fulton L."/>
            <person name="Clifton S."/>
            <person name="Fulton B."/>
            <person name="Xu J."/>
            <person name="Minx P."/>
            <person name="Pepin K.H."/>
            <person name="Johnson M."/>
            <person name="Thiruvilangam P."/>
            <person name="Bhonagiri V."/>
            <person name="Nash W.E."/>
            <person name="Mardis E.R."/>
            <person name="Wilson R.K."/>
        </authorList>
    </citation>
    <scope>NUCLEOTIDE SEQUENCE [LARGE SCALE GENOMIC DNA]</scope>
    <source>
        <strain evidence="6">ATCC 8483 / DSM 1896 / JCM 5824 / BCRC 10623 / CCUG 4943 / NCTC 11153</strain>
    </source>
</reference>
<dbReference type="CDD" id="cd17271">
    <property type="entry name" value="RMtype1_S_NmaSCMORF606P_TRD2-CR2_like"/>
    <property type="match status" value="1"/>
</dbReference>
<comment type="similarity">
    <text evidence="1">Belongs to the type-I restriction system S methylase family.</text>
</comment>
<dbReference type="PANTHER" id="PTHR30408">
    <property type="entry name" value="TYPE-1 RESTRICTION ENZYME ECOKI SPECIFICITY PROTEIN"/>
    <property type="match status" value="1"/>
</dbReference>
<dbReference type="EMBL" id="AAXF02000054">
    <property type="protein sequence ID" value="EDO09466.1"/>
    <property type="molecule type" value="Genomic_DNA"/>
</dbReference>
<dbReference type="Pfam" id="PF01420">
    <property type="entry name" value="Methylase_S"/>
    <property type="match status" value="2"/>
</dbReference>
<sequence>MIMANNNNKDKCNVPHLRFPEFSGEWEMSSIGEQFELYSGNTPSRMNKNQFDGSINWITSGELKEHYISDTKEKISEEAAKNNSLKLLPVGTFVIAIYGLEANGVRGTCSITTRESTISQACMAFTSKMDIQNEFLYSWYKKHGNIIGIKYAQGTKQQNLSYDIIERFNISYPCMEEQKKLIRFISLIDQRIATQNKIIEDLKKLKSAISKHLFARKDLLETTICLSNIATLKNGYAFQSGKYNALGKWKILTITNVPGERYINDEDCNCIINLPNDIQDHQVLKEGDILISLTGNVGRVSLCKNGDYLLNQRVGLLQLSKNVNREFLYQILSSQRFENSMIACGQGAAQMNIGKGDVESYVLPYSSNGNNILWVAKILHSYDERIINELRRLTLLTMQKQYLLTQMFI</sequence>
<feature type="domain" description="Type I restriction modification DNA specificity" evidence="4">
    <location>
        <begin position="25"/>
        <end position="203"/>
    </location>
</feature>
<feature type="domain" description="Type I restriction modification DNA specificity" evidence="4">
    <location>
        <begin position="223"/>
        <end position="388"/>
    </location>
</feature>
<evidence type="ECO:0000256" key="2">
    <source>
        <dbReference type="ARBA" id="ARBA00022747"/>
    </source>
</evidence>
<proteinExistence type="inferred from homology"/>
<name>A0AAN3A3X8_BACO1</name>
<keyword evidence="2" id="KW-0680">Restriction system</keyword>
<accession>A0AAN3A3X8</accession>
<dbReference type="AlphaFoldDB" id="A0AAN3A3X8"/>
<keyword evidence="3" id="KW-0238">DNA-binding</keyword>
<dbReference type="GO" id="GO:0009307">
    <property type="term" value="P:DNA restriction-modification system"/>
    <property type="evidence" value="ECO:0007669"/>
    <property type="project" value="UniProtKB-KW"/>
</dbReference>
<comment type="caution">
    <text evidence="5">The sequence shown here is derived from an EMBL/GenBank/DDBJ whole genome shotgun (WGS) entry which is preliminary data.</text>
</comment>
<reference evidence="6" key="2">
    <citation type="submission" date="2007-04" db="EMBL/GenBank/DDBJ databases">
        <title>Draft genome sequence of Bacteroides ovatus (ATCC 8483).</title>
        <authorList>
            <person name="Sudarsanam P."/>
            <person name="Ley R."/>
            <person name="Guruge J."/>
            <person name="Turnbaugh P.J."/>
            <person name="Mahowald M."/>
            <person name="Liep D."/>
            <person name="Gordon J."/>
        </authorList>
    </citation>
    <scope>NUCLEOTIDE SEQUENCE [LARGE SCALE GENOMIC DNA]</scope>
    <source>
        <strain evidence="6">ATCC 8483 / DSM 1896 / JCM 5824 / BCRC 10623 / CCUG 4943 / NCTC 11153</strain>
    </source>
</reference>
<dbReference type="SUPFAM" id="SSF116734">
    <property type="entry name" value="DNA methylase specificity domain"/>
    <property type="match status" value="2"/>
</dbReference>
<evidence type="ECO:0000259" key="4">
    <source>
        <dbReference type="Pfam" id="PF01420"/>
    </source>
</evidence>
<evidence type="ECO:0000313" key="6">
    <source>
        <dbReference type="Proteomes" id="UP000005475"/>
    </source>
</evidence>
<dbReference type="InterPro" id="IPR044946">
    <property type="entry name" value="Restrct_endonuc_typeI_TRD_sf"/>
</dbReference>
<dbReference type="GO" id="GO:0003677">
    <property type="term" value="F:DNA binding"/>
    <property type="evidence" value="ECO:0007669"/>
    <property type="project" value="UniProtKB-KW"/>
</dbReference>
<protein>
    <submittedName>
        <fullName evidence="5">Type I restriction modification DNA specificity domain protein</fullName>
    </submittedName>
</protein>
<dbReference type="PANTHER" id="PTHR30408:SF13">
    <property type="entry name" value="TYPE I RESTRICTION ENZYME HINDI SPECIFICITY SUBUNIT"/>
    <property type="match status" value="1"/>
</dbReference>
<dbReference type="CDD" id="cd17278">
    <property type="entry name" value="RMtype1_S_LdeBORF1052P-TRD2-CR2"/>
    <property type="match status" value="1"/>
</dbReference>
<evidence type="ECO:0000313" key="5">
    <source>
        <dbReference type="EMBL" id="EDO09466.1"/>
    </source>
</evidence>
<dbReference type="InterPro" id="IPR000055">
    <property type="entry name" value="Restrct_endonuc_typeI_TRD"/>
</dbReference>
<gene>
    <name evidence="5" type="ORF">BACOVA_05328</name>
</gene>
<dbReference type="Proteomes" id="UP000005475">
    <property type="component" value="Unassembled WGS sequence"/>
</dbReference>
<dbReference type="Gene3D" id="3.90.220.20">
    <property type="entry name" value="DNA methylase specificity domains"/>
    <property type="match status" value="2"/>
</dbReference>
<organism evidence="5 6">
    <name type="scientific">Bacteroides ovatus (strain ATCC 8483 / DSM 1896 / JCM 5824 / BCRC 10623 / CCUG 4943 / NCTC 11153)</name>
    <dbReference type="NCBI Taxonomy" id="411476"/>
    <lineage>
        <taxon>Bacteria</taxon>
        <taxon>Pseudomonadati</taxon>
        <taxon>Bacteroidota</taxon>
        <taxon>Bacteroidia</taxon>
        <taxon>Bacteroidales</taxon>
        <taxon>Bacteroidaceae</taxon>
        <taxon>Bacteroides</taxon>
    </lineage>
</organism>
<evidence type="ECO:0000256" key="1">
    <source>
        <dbReference type="ARBA" id="ARBA00010923"/>
    </source>
</evidence>